<protein>
    <submittedName>
        <fullName evidence="2">Uncharacterized protein</fullName>
    </submittedName>
</protein>
<feature type="signal peptide" evidence="1">
    <location>
        <begin position="1"/>
        <end position="24"/>
    </location>
</feature>
<reference evidence="2 3" key="1">
    <citation type="submission" date="2020-02" db="EMBL/GenBank/DDBJ databases">
        <title>A chromosome-scale genome assembly of the black bullhead catfish (Ameiurus melas).</title>
        <authorList>
            <person name="Wen M."/>
            <person name="Zham M."/>
            <person name="Cabau C."/>
            <person name="Klopp C."/>
            <person name="Donnadieu C."/>
            <person name="Roques C."/>
            <person name="Bouchez O."/>
            <person name="Lampietro C."/>
            <person name="Jouanno E."/>
            <person name="Herpin A."/>
            <person name="Louis A."/>
            <person name="Berthelot C."/>
            <person name="Parey E."/>
            <person name="Roest-Crollius H."/>
            <person name="Braasch I."/>
            <person name="Postlethwait J."/>
            <person name="Robinson-Rechavi M."/>
            <person name="Echchiki A."/>
            <person name="Begum T."/>
            <person name="Montfort J."/>
            <person name="Schartl M."/>
            <person name="Bobe J."/>
            <person name="Guiguen Y."/>
        </authorList>
    </citation>
    <scope>NUCLEOTIDE SEQUENCE [LARGE SCALE GENOMIC DNA]</scope>
    <source>
        <strain evidence="2">M_S1</strain>
        <tissue evidence="2">Blood</tissue>
    </source>
</reference>
<evidence type="ECO:0000313" key="2">
    <source>
        <dbReference type="EMBL" id="KAF4088767.1"/>
    </source>
</evidence>
<evidence type="ECO:0000256" key="1">
    <source>
        <dbReference type="SAM" id="SignalP"/>
    </source>
</evidence>
<keyword evidence="1" id="KW-0732">Signal</keyword>
<dbReference type="AlphaFoldDB" id="A0A7J6B2T9"/>
<feature type="chain" id="PRO_5029640910" evidence="1">
    <location>
        <begin position="25"/>
        <end position="76"/>
    </location>
</feature>
<proteinExistence type="predicted"/>
<gene>
    <name evidence="2" type="ORF">AMELA_G00058530</name>
</gene>
<dbReference type="Proteomes" id="UP000593565">
    <property type="component" value="Unassembled WGS sequence"/>
</dbReference>
<organism evidence="2 3">
    <name type="scientific">Ameiurus melas</name>
    <name type="common">Black bullhead</name>
    <name type="synonym">Silurus melas</name>
    <dbReference type="NCBI Taxonomy" id="219545"/>
    <lineage>
        <taxon>Eukaryota</taxon>
        <taxon>Metazoa</taxon>
        <taxon>Chordata</taxon>
        <taxon>Craniata</taxon>
        <taxon>Vertebrata</taxon>
        <taxon>Euteleostomi</taxon>
        <taxon>Actinopterygii</taxon>
        <taxon>Neopterygii</taxon>
        <taxon>Teleostei</taxon>
        <taxon>Ostariophysi</taxon>
        <taxon>Siluriformes</taxon>
        <taxon>Ictaluridae</taxon>
        <taxon>Ameiurus</taxon>
    </lineage>
</organism>
<name>A0A7J6B2T9_AMEME</name>
<dbReference type="EMBL" id="JAAGNN010000005">
    <property type="protein sequence ID" value="KAF4088767.1"/>
    <property type="molecule type" value="Genomic_DNA"/>
</dbReference>
<comment type="caution">
    <text evidence="2">The sequence shown here is derived from an EMBL/GenBank/DDBJ whole genome shotgun (WGS) entry which is preliminary data.</text>
</comment>
<sequence>MGSCRVPHHVLLLFILMFITVSESAVPVVQVKFNQSADLPCERSCSGLAKWTLFSKRDNVVAECDQTSCRSLKEGF</sequence>
<keyword evidence="3" id="KW-1185">Reference proteome</keyword>
<evidence type="ECO:0000313" key="3">
    <source>
        <dbReference type="Proteomes" id="UP000593565"/>
    </source>
</evidence>
<accession>A0A7J6B2T9</accession>